<accession>S9TF33</accession>
<feature type="region of interest" description="Disordered" evidence="1">
    <location>
        <begin position="1"/>
        <end position="392"/>
    </location>
</feature>
<feature type="compositionally biased region" description="Polar residues" evidence="1">
    <location>
        <begin position="439"/>
        <end position="457"/>
    </location>
</feature>
<feature type="compositionally biased region" description="Basic and acidic residues" evidence="1">
    <location>
        <begin position="183"/>
        <end position="193"/>
    </location>
</feature>
<dbReference type="Proteomes" id="UP000015354">
    <property type="component" value="Unassembled WGS sequence"/>
</dbReference>
<organism evidence="2 3">
    <name type="scientific">Strigomonas culicis</name>
    <dbReference type="NCBI Taxonomy" id="28005"/>
    <lineage>
        <taxon>Eukaryota</taxon>
        <taxon>Discoba</taxon>
        <taxon>Euglenozoa</taxon>
        <taxon>Kinetoplastea</taxon>
        <taxon>Metakinetoplastina</taxon>
        <taxon>Trypanosomatida</taxon>
        <taxon>Trypanosomatidae</taxon>
        <taxon>Strigomonadinae</taxon>
        <taxon>Strigomonas</taxon>
    </lineage>
</organism>
<reference evidence="2 3" key="1">
    <citation type="journal article" date="2013" name="PLoS ONE">
        <title>Predicting the Proteins of Angomonas deanei, Strigomonas culicis and Their Respective Endosymbionts Reveals New Aspects of the Trypanosomatidae Family.</title>
        <authorList>
            <person name="Motta M.C."/>
            <person name="Martins A.C."/>
            <person name="de Souza S.S."/>
            <person name="Catta-Preta C.M."/>
            <person name="Silva R."/>
            <person name="Klein C.C."/>
            <person name="de Almeida L.G."/>
            <person name="de Lima Cunha O."/>
            <person name="Ciapina L.P."/>
            <person name="Brocchi M."/>
            <person name="Colabardini A.C."/>
            <person name="de Araujo Lima B."/>
            <person name="Machado C.R."/>
            <person name="de Almeida Soares C.M."/>
            <person name="Probst C.M."/>
            <person name="de Menezes C.B."/>
            <person name="Thompson C.E."/>
            <person name="Bartholomeu D.C."/>
            <person name="Gradia D.F."/>
            <person name="Pavoni D.P."/>
            <person name="Grisard E.C."/>
            <person name="Fantinatti-Garboggini F."/>
            <person name="Marchini F.K."/>
            <person name="Rodrigues-Luiz G.F."/>
            <person name="Wagner G."/>
            <person name="Goldman G.H."/>
            <person name="Fietto J.L."/>
            <person name="Elias M.C."/>
            <person name="Goldman M.H."/>
            <person name="Sagot M.F."/>
            <person name="Pereira M."/>
            <person name="Stoco P.H."/>
            <person name="de Mendonca-Neto R.P."/>
            <person name="Teixeira S.M."/>
            <person name="Maciel T.E."/>
            <person name="de Oliveira Mendes T.A."/>
            <person name="Urmenyi T.P."/>
            <person name="de Souza W."/>
            <person name="Schenkman S."/>
            <person name="de Vasconcelos A.T."/>
        </authorList>
    </citation>
    <scope>NUCLEOTIDE SEQUENCE [LARGE SCALE GENOMIC DNA]</scope>
</reference>
<sequence length="565" mass="60643">MAPPDHHSSVTGRNAVTWGREKAPTEAQAGAADAGGATVFRMAYPQCASTQKTQQHEPKRRKRATGDGSAATSRRRPSHEQAPWGPYNQPDEPIFSSTKQYKATRRKRTTLLGRLLSRIESHHKSNKEHLLPSPPQTLGAAQRHSRSRDLAEDAGASPGRPHREDTDRKPEQRGAGGGSARPIMEKPELPRPEEETDEGDSLSSPVEASASLSHRRKGSMLARTQSISKIREEWDADDHPNEEAGDRRSPPKRHTSILRRILSSSKSKASKKDTPNDSLEGDAAPRAPPTRTVSMLARSWWDPSAMDAIGSPPDERQPHEGGSSQPKRKASILGRMPSNSNSKLSVLRGAEGGPQEETNDPEPPRTTSILGRARSNSNSALNVPKKAEGNVTEAARPWTQGRANSYYHYRGNPHQAFLGARAFSGRLSSSLASGRTDRSASVPSLPLSTGTGNTSLTAGGPNRPRNPALATSESTPCFAGPSIFNAARSPPNADNRGPSNVDGSAIRKRMSCIRLIAPGEEDGMVPCGPSMPQRNGTLPPLNPMTDGIHGMNTGCIVATHSSAIL</sequence>
<gene>
    <name evidence="2" type="ORF">STCU_11077</name>
</gene>
<feature type="region of interest" description="Disordered" evidence="1">
    <location>
        <begin position="431"/>
        <end position="474"/>
    </location>
</feature>
<evidence type="ECO:0000256" key="1">
    <source>
        <dbReference type="SAM" id="MobiDB-lite"/>
    </source>
</evidence>
<proteinExistence type="predicted"/>
<feature type="region of interest" description="Disordered" evidence="1">
    <location>
        <begin position="485"/>
        <end position="504"/>
    </location>
</feature>
<evidence type="ECO:0000313" key="3">
    <source>
        <dbReference type="Proteomes" id="UP000015354"/>
    </source>
</evidence>
<feature type="compositionally biased region" description="Polar residues" evidence="1">
    <location>
        <begin position="201"/>
        <end position="212"/>
    </location>
</feature>
<protein>
    <submittedName>
        <fullName evidence="2">Proteophosphoglycan ppg4</fullName>
    </submittedName>
</protein>
<comment type="caution">
    <text evidence="2">The sequence shown here is derived from an EMBL/GenBank/DDBJ whole genome shotgun (WGS) entry which is preliminary data.</text>
</comment>
<feature type="compositionally biased region" description="Low complexity" evidence="1">
    <location>
        <begin position="27"/>
        <end position="37"/>
    </location>
</feature>
<feature type="compositionally biased region" description="Basic and acidic residues" evidence="1">
    <location>
        <begin position="229"/>
        <end position="249"/>
    </location>
</feature>
<feature type="compositionally biased region" description="Basic and acidic residues" evidence="1">
    <location>
        <begin position="117"/>
        <end position="130"/>
    </location>
</feature>
<dbReference type="AlphaFoldDB" id="S9TF33"/>
<feature type="compositionally biased region" description="Basic and acidic residues" evidence="1">
    <location>
        <begin position="161"/>
        <end position="172"/>
    </location>
</feature>
<evidence type="ECO:0000313" key="2">
    <source>
        <dbReference type="EMBL" id="EPY16647.1"/>
    </source>
</evidence>
<feature type="compositionally biased region" description="Polar residues" evidence="1">
    <location>
        <begin position="365"/>
        <end position="381"/>
    </location>
</feature>
<dbReference type="EMBL" id="ATMH01010976">
    <property type="protein sequence ID" value="EPY16647.1"/>
    <property type="molecule type" value="Genomic_DNA"/>
</dbReference>
<keyword evidence="3" id="KW-1185">Reference proteome</keyword>
<name>S9TF33_9TRYP</name>